<dbReference type="Proteomes" id="UP000255169">
    <property type="component" value="Unassembled WGS sequence"/>
</dbReference>
<reference evidence="3 4" key="2">
    <citation type="submission" date="2018-06" db="EMBL/GenBank/DDBJ databases">
        <authorList>
            <consortium name="Pathogen Informatics"/>
            <person name="Doyle S."/>
        </authorList>
    </citation>
    <scope>NUCLEOTIDE SEQUENCE [LARGE SCALE GENOMIC DNA]</scope>
    <source>
        <strain evidence="3 4">NCTC10476</strain>
    </source>
</reference>
<protein>
    <submittedName>
        <fullName evidence="2">Uncharacterized protein</fullName>
    </submittedName>
</protein>
<evidence type="ECO:0000313" key="4">
    <source>
        <dbReference type="Proteomes" id="UP000255169"/>
    </source>
</evidence>
<evidence type="ECO:0000313" key="2">
    <source>
        <dbReference type="EMBL" id="CEK26803.1"/>
    </source>
</evidence>
<feature type="transmembrane region" description="Helical" evidence="1">
    <location>
        <begin position="38"/>
        <end position="56"/>
    </location>
</feature>
<keyword evidence="1" id="KW-1133">Transmembrane helix</keyword>
<dbReference type="OrthoDB" id="6556029at2"/>
<keyword evidence="4" id="KW-1185">Reference proteome</keyword>
<keyword evidence="1" id="KW-0812">Transmembrane</keyword>
<dbReference type="GeneID" id="66878775"/>
<dbReference type="EMBL" id="LN681231">
    <property type="protein sequence ID" value="CEK26803.1"/>
    <property type="molecule type" value="Genomic_DNA"/>
</dbReference>
<dbReference type="RefSeq" id="WP_004720086.1">
    <property type="nucleotide sequence ID" value="NZ_CCYO01000036.1"/>
</dbReference>
<organism evidence="2">
    <name type="scientific">Yersinia ruckeri</name>
    <dbReference type="NCBI Taxonomy" id="29486"/>
    <lineage>
        <taxon>Bacteria</taxon>
        <taxon>Pseudomonadati</taxon>
        <taxon>Pseudomonadota</taxon>
        <taxon>Gammaproteobacteria</taxon>
        <taxon>Enterobacterales</taxon>
        <taxon>Yersiniaceae</taxon>
        <taxon>Yersinia</taxon>
    </lineage>
</organism>
<dbReference type="EMBL" id="UHJG01000001">
    <property type="protein sequence ID" value="SUP99823.1"/>
    <property type="molecule type" value="Genomic_DNA"/>
</dbReference>
<name>A0A0A8VEN7_YERRU</name>
<feature type="transmembrane region" description="Helical" evidence="1">
    <location>
        <begin position="12"/>
        <end position="31"/>
    </location>
</feature>
<gene>
    <name evidence="2" type="ORF">CSF007_5180</name>
    <name evidence="3" type="ORF">NCTC10476_01075</name>
</gene>
<keyword evidence="1" id="KW-0472">Membrane</keyword>
<evidence type="ECO:0000313" key="3">
    <source>
        <dbReference type="EMBL" id="SUP99823.1"/>
    </source>
</evidence>
<evidence type="ECO:0000256" key="1">
    <source>
        <dbReference type="SAM" id="Phobius"/>
    </source>
</evidence>
<accession>A0A0A8VEN7</accession>
<dbReference type="AlphaFoldDB" id="A0A0A8VEN7"/>
<sequence length="184" mass="21294">MLKPYPFLKQDTYAWCLSIGLPILWVPFAIFCPKEIALGLYMVFSLIWVLLDRLSLMKQEKLAPSFLYFLLPMVYLRQRDERQGKPWRLLQVWLICTVLSAVAGNHFKKQSGTEQLAKSACSTVSQIMQREGIDERCIRVTDLKEEVSGRFYRAQALMNTGNKEPMTIEVRGRDIYVVLPELGE</sequence>
<proteinExistence type="predicted"/>
<reference evidence="2" key="1">
    <citation type="journal article" date="2015" name="Genome Announc.">
        <title>Complete Genome Sequence of Yersinia ruckeri Strain CSF007-82, Etiologic Agent of Red Mouth Disease in Salmonid Fish.</title>
        <authorList>
            <person name="Nelson M.C."/>
            <person name="LaPatra S.E."/>
            <person name="Welch T.J."/>
            <person name="Graf J."/>
        </authorList>
    </citation>
    <scope>NUCLEOTIDE SEQUENCE</scope>
    <source>
        <strain evidence="2">CSF007-82</strain>
    </source>
</reference>